<feature type="active site" description="Proton donor" evidence="8">
    <location>
        <position position="362"/>
    </location>
</feature>
<comment type="similarity">
    <text evidence="2">Belongs to the glycosyl hydrolase 20 family.</text>
</comment>
<reference evidence="12 13" key="1">
    <citation type="submission" date="2020-08" db="EMBL/GenBank/DDBJ databases">
        <title>Genomic Encyclopedia of Type Strains, Phase IV (KMG-IV): sequencing the most valuable type-strain genomes for metagenomic binning, comparative biology and taxonomic classification.</title>
        <authorList>
            <person name="Goeker M."/>
        </authorList>
    </citation>
    <scope>NUCLEOTIDE SEQUENCE [LARGE SCALE GENOMIC DNA]</scope>
    <source>
        <strain evidence="12 13">DSM 24163</strain>
    </source>
</reference>
<dbReference type="InterPro" id="IPR017853">
    <property type="entry name" value="GH"/>
</dbReference>
<dbReference type="PANTHER" id="PTHR22600">
    <property type="entry name" value="BETA-HEXOSAMINIDASE"/>
    <property type="match status" value="1"/>
</dbReference>
<dbReference type="GO" id="GO:0030203">
    <property type="term" value="P:glycosaminoglycan metabolic process"/>
    <property type="evidence" value="ECO:0007669"/>
    <property type="project" value="TreeGrafter"/>
</dbReference>
<comment type="catalytic activity">
    <reaction evidence="1">
        <text>Hydrolysis of terminal non-reducing N-acetyl-D-hexosamine residues in N-acetyl-beta-D-hexosaminides.</text>
        <dbReference type="EC" id="3.2.1.52"/>
    </reaction>
</comment>
<dbReference type="SUPFAM" id="SSF55545">
    <property type="entry name" value="beta-N-acetylhexosaminidase-like domain"/>
    <property type="match status" value="1"/>
</dbReference>
<comment type="caution">
    <text evidence="12">The sequence shown here is derived from an EMBL/GenBank/DDBJ whole genome shotgun (WGS) entry which is preliminary data.</text>
</comment>
<dbReference type="InterPro" id="IPR029018">
    <property type="entry name" value="Hex-like_dom2"/>
</dbReference>
<dbReference type="RefSeq" id="WP_183961290.1">
    <property type="nucleotide sequence ID" value="NZ_JACHHP010000004.1"/>
</dbReference>
<dbReference type="InterPro" id="IPR015882">
    <property type="entry name" value="HEX_bac_N"/>
</dbReference>
<dbReference type="GO" id="GO:0016020">
    <property type="term" value="C:membrane"/>
    <property type="evidence" value="ECO:0007669"/>
    <property type="project" value="TreeGrafter"/>
</dbReference>
<dbReference type="Pfam" id="PF13290">
    <property type="entry name" value="CHB_HEX_C_1"/>
    <property type="match status" value="1"/>
</dbReference>
<keyword evidence="13" id="KW-1185">Reference proteome</keyword>
<dbReference type="Proteomes" id="UP000521199">
    <property type="component" value="Unassembled WGS sequence"/>
</dbReference>
<evidence type="ECO:0000256" key="5">
    <source>
        <dbReference type="ARBA" id="ARBA00023295"/>
    </source>
</evidence>
<name>A0A7W8FZR1_9GAMM</name>
<dbReference type="Gene3D" id="2.60.120.260">
    <property type="entry name" value="Galactose-binding domain-like"/>
    <property type="match status" value="1"/>
</dbReference>
<dbReference type="EMBL" id="JACHHP010000004">
    <property type="protein sequence ID" value="MBB5208732.1"/>
    <property type="molecule type" value="Genomic_DNA"/>
</dbReference>
<dbReference type="SUPFAM" id="SSF51445">
    <property type="entry name" value="(Trans)glycosidases"/>
    <property type="match status" value="1"/>
</dbReference>
<accession>A0A7W8FZR1</accession>
<dbReference type="CDD" id="cd06563">
    <property type="entry name" value="GH20_chitobiase-like"/>
    <property type="match status" value="1"/>
</dbReference>
<evidence type="ECO:0000259" key="11">
    <source>
        <dbReference type="Pfam" id="PF13290"/>
    </source>
</evidence>
<dbReference type="AlphaFoldDB" id="A0A7W8FZR1"/>
<sequence length="795" mass="86260">MQATSTNTCTLQGPATRRAASLTITLALGIALAIAGCAATDPPAASAVAGAAASAPAPTSAPLPPALIPVPSSLALRAGAFVLDGATRIHATGDATTVAAHIAAYFEHTRKFALTVSAVPTDRSIALTVTPDADANPERYTLDITPERIAIDAPTPAGLFRGAMTLWQLLPPSGPQTVPALRIEDAPRFGWRGLMLDSARHMQTVDEIKRLLDAMAQHKFNRFHWHLTDDQGWRIPIDGWPKLTDTGACRIPLGDAGRNADGTPRQYCGHYTKQQIREIVDYAAERHIEVVPEIDIPGHAQAAIAAYPELGVLDTPPAVSAEWGIHTYLFNAEESTFAFLDEVFRQAMDLFPGTYIHVGGDEAAKDQWIASERVQARIRELGLEDEHDLQAYLMARIERVLAERGRRLIGWDEILEGELPVTATVMSWRGSEGGIEAAKHGNDVVMSPYTDLYLDYLQSTSPNEIPGRPLPQVTLRKVYDYEPVPAELSADEAKHILGAQGNLWTEHLRSIERVERAYFPRAAALSEALWTADAQQDWRGFLARLPAQFARYRALGVTWSTTAFEPAIALAADPAAGRVRVTLANQVDLGEIRYTLDGSAPTPASTRYAAPFDAPIGASLVATTFVDGVAIAPAQSRALDRTSLLRRTDEGLTSCTDSLRLRLEDDGPADGERALFEVDIFNPCWLFEDAPLDGIATVEVRAAQLPYAFQLWNDEKNRRSRPKTTAHGELELRAGCEGPLLATAALPARAGADGFSTFRLPIAARPGAEDLCLYFTGDTRPTYWAIDAVQLVPAE</sequence>
<proteinExistence type="inferred from homology"/>
<feature type="domain" description="Beta-hexosaminidase bacterial type N-terminal" evidence="10">
    <location>
        <begin position="65"/>
        <end position="186"/>
    </location>
</feature>
<evidence type="ECO:0000259" key="10">
    <source>
        <dbReference type="Pfam" id="PF02838"/>
    </source>
</evidence>
<dbReference type="GO" id="GO:0005975">
    <property type="term" value="P:carbohydrate metabolic process"/>
    <property type="evidence" value="ECO:0007669"/>
    <property type="project" value="InterPro"/>
</dbReference>
<dbReference type="InterPro" id="IPR025705">
    <property type="entry name" value="Beta_hexosaminidase_sua/sub"/>
</dbReference>
<dbReference type="Gene3D" id="3.30.379.10">
    <property type="entry name" value="Chitobiase/beta-hexosaminidase domain 2-like"/>
    <property type="match status" value="1"/>
</dbReference>
<dbReference type="InterPro" id="IPR015883">
    <property type="entry name" value="Glyco_hydro_20_cat"/>
</dbReference>
<evidence type="ECO:0000313" key="12">
    <source>
        <dbReference type="EMBL" id="MBB5208732.1"/>
    </source>
</evidence>
<dbReference type="PANTHER" id="PTHR22600:SF57">
    <property type="entry name" value="BETA-N-ACETYLHEXOSAMINIDASE"/>
    <property type="match status" value="1"/>
</dbReference>
<feature type="domain" description="GH29D-like beta-sandwich" evidence="11">
    <location>
        <begin position="578"/>
        <end position="615"/>
    </location>
</feature>
<evidence type="ECO:0000313" key="13">
    <source>
        <dbReference type="Proteomes" id="UP000521199"/>
    </source>
</evidence>
<dbReference type="Pfam" id="PF02838">
    <property type="entry name" value="Glyco_hydro_20b"/>
    <property type="match status" value="1"/>
</dbReference>
<keyword evidence="5 12" id="KW-0326">Glycosidase</keyword>
<dbReference type="Pfam" id="PF00728">
    <property type="entry name" value="Glyco_hydro_20"/>
    <property type="match status" value="1"/>
</dbReference>
<dbReference type="InterPro" id="IPR059177">
    <property type="entry name" value="GH29D-like_dom"/>
</dbReference>
<evidence type="ECO:0000256" key="7">
    <source>
        <dbReference type="ARBA" id="ARBA00033000"/>
    </source>
</evidence>
<evidence type="ECO:0000256" key="8">
    <source>
        <dbReference type="PIRSR" id="PIRSR625705-1"/>
    </source>
</evidence>
<evidence type="ECO:0000256" key="6">
    <source>
        <dbReference type="ARBA" id="ARBA00030512"/>
    </source>
</evidence>
<evidence type="ECO:0000256" key="4">
    <source>
        <dbReference type="ARBA" id="ARBA00022801"/>
    </source>
</evidence>
<organism evidence="12 13">
    <name type="scientific">Chiayiivirga flava</name>
    <dbReference type="NCBI Taxonomy" id="659595"/>
    <lineage>
        <taxon>Bacteria</taxon>
        <taxon>Pseudomonadati</taxon>
        <taxon>Pseudomonadota</taxon>
        <taxon>Gammaproteobacteria</taxon>
        <taxon>Lysobacterales</taxon>
        <taxon>Lysobacteraceae</taxon>
        <taxon>Chiayiivirga</taxon>
    </lineage>
</organism>
<evidence type="ECO:0000256" key="3">
    <source>
        <dbReference type="ARBA" id="ARBA00012663"/>
    </source>
</evidence>
<dbReference type="EC" id="3.2.1.52" evidence="3"/>
<evidence type="ECO:0000259" key="9">
    <source>
        <dbReference type="Pfam" id="PF00728"/>
    </source>
</evidence>
<feature type="domain" description="Glycoside hydrolase family 20 catalytic" evidence="9">
    <location>
        <begin position="189"/>
        <end position="532"/>
    </location>
</feature>
<protein>
    <recommendedName>
        <fullName evidence="3">beta-N-acetylhexosaminidase</fullName>
        <ecNumber evidence="3">3.2.1.52</ecNumber>
    </recommendedName>
    <alternativeName>
        <fullName evidence="6">Beta-N-acetylhexosaminidase</fullName>
    </alternativeName>
    <alternativeName>
        <fullName evidence="7">N-acetyl-beta-glucosaminidase</fullName>
    </alternativeName>
</protein>
<dbReference type="Gene3D" id="3.20.20.80">
    <property type="entry name" value="Glycosidases"/>
    <property type="match status" value="1"/>
</dbReference>
<dbReference type="GO" id="GO:0004563">
    <property type="term" value="F:beta-N-acetylhexosaminidase activity"/>
    <property type="evidence" value="ECO:0007669"/>
    <property type="project" value="UniProtKB-EC"/>
</dbReference>
<evidence type="ECO:0000256" key="2">
    <source>
        <dbReference type="ARBA" id="ARBA00006285"/>
    </source>
</evidence>
<dbReference type="PRINTS" id="PR00738">
    <property type="entry name" value="GLHYDRLASE20"/>
</dbReference>
<keyword evidence="4 12" id="KW-0378">Hydrolase</keyword>
<evidence type="ECO:0000256" key="1">
    <source>
        <dbReference type="ARBA" id="ARBA00001231"/>
    </source>
</evidence>
<gene>
    <name evidence="12" type="ORF">HNQ52_002282</name>
</gene>